<evidence type="ECO:0008006" key="2">
    <source>
        <dbReference type="Google" id="ProtNLM"/>
    </source>
</evidence>
<dbReference type="EMBL" id="MN739215">
    <property type="protein sequence ID" value="QHS93979.1"/>
    <property type="molecule type" value="Genomic_DNA"/>
</dbReference>
<proteinExistence type="predicted"/>
<evidence type="ECO:0000313" key="1">
    <source>
        <dbReference type="EMBL" id="QHS93979.1"/>
    </source>
</evidence>
<dbReference type="AlphaFoldDB" id="A0A6C0BQZ0"/>
<accession>A0A6C0BQZ0</accession>
<protein>
    <recommendedName>
        <fullName evidence="2">Glycosyltransferase 2-like domain-containing protein</fullName>
    </recommendedName>
</protein>
<dbReference type="Gene3D" id="3.90.550.10">
    <property type="entry name" value="Spore Coat Polysaccharide Biosynthesis Protein SpsA, Chain A"/>
    <property type="match status" value="1"/>
</dbReference>
<dbReference type="InterPro" id="IPR029044">
    <property type="entry name" value="Nucleotide-diphossugar_trans"/>
</dbReference>
<name>A0A6C0BQZ0_9ZZZZ</name>
<organism evidence="1">
    <name type="scientific">viral metagenome</name>
    <dbReference type="NCBI Taxonomy" id="1070528"/>
    <lineage>
        <taxon>unclassified sequences</taxon>
        <taxon>metagenomes</taxon>
        <taxon>organismal metagenomes</taxon>
    </lineage>
</organism>
<reference evidence="1" key="1">
    <citation type="journal article" date="2020" name="Nature">
        <title>Giant virus diversity and host interactions through global metagenomics.</title>
        <authorList>
            <person name="Schulz F."/>
            <person name="Roux S."/>
            <person name="Paez-Espino D."/>
            <person name="Jungbluth S."/>
            <person name="Walsh D.A."/>
            <person name="Denef V.J."/>
            <person name="McMahon K.D."/>
            <person name="Konstantinidis K.T."/>
            <person name="Eloe-Fadrosh E.A."/>
            <person name="Kyrpides N.C."/>
            <person name="Woyke T."/>
        </authorList>
    </citation>
    <scope>NUCLEOTIDE SEQUENCE</scope>
    <source>
        <strain evidence="1">GVMAG-M-3300018416-26</strain>
    </source>
</reference>
<dbReference type="SUPFAM" id="SSF53448">
    <property type="entry name" value="Nucleotide-diphospho-sugar transferases"/>
    <property type="match status" value="1"/>
</dbReference>
<sequence length="231" mass="26819">MLKVYYRISDKGKTINKPEYINNRLCLENFCSCFNNDVDITFVADNCNNDTIEWLKTFGKEIVRTSLGNATSCLYTLDLALSRARNDTELVYFVEADYLHRPDSLNVLMEGLERFDYVTLYDHPDKYMLRSPNPFVQHGGEVTKVYLTASTHWKETNSTTMTFAAKVSTLREDRMVFAEFCEKRNIPDDFQCFVSLTKHKNRTLVSPIPGYSTHGESMYLSPLIKWKSNMF</sequence>